<evidence type="ECO:0000313" key="2">
    <source>
        <dbReference type="EMBL" id="MBK1619028.1"/>
    </source>
</evidence>
<organism evidence="2 3">
    <name type="scientific">Lamprobacter modestohalophilus</name>
    <dbReference type="NCBI Taxonomy" id="1064514"/>
    <lineage>
        <taxon>Bacteria</taxon>
        <taxon>Pseudomonadati</taxon>
        <taxon>Pseudomonadota</taxon>
        <taxon>Gammaproteobacteria</taxon>
        <taxon>Chromatiales</taxon>
        <taxon>Chromatiaceae</taxon>
        <taxon>Lamprobacter</taxon>
    </lineage>
</organism>
<dbReference type="AlphaFoldDB" id="A0A9X0W8N8"/>
<accession>A0A9X0W8N8</accession>
<dbReference type="Proteomes" id="UP001138768">
    <property type="component" value="Unassembled WGS sequence"/>
</dbReference>
<proteinExistence type="predicted"/>
<evidence type="ECO:0000313" key="3">
    <source>
        <dbReference type="Proteomes" id="UP001138768"/>
    </source>
</evidence>
<feature type="region of interest" description="Disordered" evidence="1">
    <location>
        <begin position="296"/>
        <end position="323"/>
    </location>
</feature>
<name>A0A9X0W8N8_9GAMM</name>
<evidence type="ECO:0000256" key="1">
    <source>
        <dbReference type="SAM" id="MobiDB-lite"/>
    </source>
</evidence>
<sequence>MEQFDFRRHHHQPRAFDAAPEPLRRRVLGVDYLHLRGKQSGDLYVTRHGWPVLESIVPSQWFVGDRLRKVGRQLAGATGAVYRVPVAHPARSCFALVVKFSRFAQEALISIPPSEPLDWAERDRIAVSEFLSPFEEFANLERLRASAGLRIPTKAPLAIYSPATRYLDWQLGRIDHRRWWYDRVLAEDQAAQPEGSRVAYDWERMYVLIYRWMDGIDAETAAQQGYLTETELRDLCQEARQGLRDLGWDVLDHKARHVIVRPEIEGESVDLSAAAAAAEAESGSAANSTADCKGQFTATASEPPVDSNSQIKPESQTGCKPEPGRLCCRHGRTLWALVDYELLVPYPASTVEGLQTQQNASSPRPGPGPEQTQATLDTCASRNP</sequence>
<dbReference type="RefSeq" id="WP_200243864.1">
    <property type="nucleotide sequence ID" value="NZ_NRRY01000016.1"/>
</dbReference>
<comment type="caution">
    <text evidence="2">The sequence shown here is derived from an EMBL/GenBank/DDBJ whole genome shotgun (WGS) entry which is preliminary data.</text>
</comment>
<keyword evidence="3" id="KW-1185">Reference proteome</keyword>
<reference evidence="2 3" key="1">
    <citation type="journal article" date="2020" name="Microorganisms">
        <title>Osmotic Adaptation and Compatible Solute Biosynthesis of Phototrophic Bacteria as Revealed from Genome Analyses.</title>
        <authorList>
            <person name="Imhoff J.F."/>
            <person name="Rahn T."/>
            <person name="Kunzel S."/>
            <person name="Keller A."/>
            <person name="Neulinger S.C."/>
        </authorList>
    </citation>
    <scope>NUCLEOTIDE SEQUENCE [LARGE SCALE GENOMIC DNA]</scope>
    <source>
        <strain evidence="2 3">DSM 25653</strain>
    </source>
</reference>
<feature type="compositionally biased region" description="Polar residues" evidence="1">
    <location>
        <begin position="370"/>
        <end position="384"/>
    </location>
</feature>
<protein>
    <submittedName>
        <fullName evidence="2">Uncharacterized protein</fullName>
    </submittedName>
</protein>
<feature type="compositionally biased region" description="Polar residues" evidence="1">
    <location>
        <begin position="296"/>
        <end position="318"/>
    </location>
</feature>
<dbReference type="EMBL" id="NRRY01000016">
    <property type="protein sequence ID" value="MBK1619028.1"/>
    <property type="molecule type" value="Genomic_DNA"/>
</dbReference>
<feature type="region of interest" description="Disordered" evidence="1">
    <location>
        <begin position="354"/>
        <end position="384"/>
    </location>
</feature>
<gene>
    <name evidence="2" type="ORF">CKO42_11415</name>
</gene>